<evidence type="ECO:0000256" key="9">
    <source>
        <dbReference type="ARBA" id="ARBA00022827"/>
    </source>
</evidence>
<keyword evidence="12 20" id="KW-0472">Membrane</keyword>
<evidence type="ECO:0000256" key="16">
    <source>
        <dbReference type="PIRSR" id="PIRSR017205-1"/>
    </source>
</evidence>
<keyword evidence="23" id="KW-1185">Reference proteome</keyword>
<comment type="subcellular location">
    <subcellularLocation>
        <location evidence="2">Endoplasmic reticulum membrane</location>
        <topology evidence="2">Peripheral membrane protein</topology>
        <orientation evidence="2">Lumenal side</orientation>
    </subcellularLocation>
</comment>
<evidence type="ECO:0000313" key="23">
    <source>
        <dbReference type="Proteomes" id="UP000193719"/>
    </source>
</evidence>
<feature type="binding site" evidence="17">
    <location>
        <position position="222"/>
    </location>
    <ligand>
        <name>FAD</name>
        <dbReference type="ChEBI" id="CHEBI:57692"/>
    </ligand>
</feature>
<evidence type="ECO:0000256" key="17">
    <source>
        <dbReference type="PIRSR" id="PIRSR017205-2"/>
    </source>
</evidence>
<feature type="disulfide bond" description="Redox-active" evidence="18">
    <location>
        <begin position="351"/>
        <end position="354"/>
    </location>
</feature>
<dbReference type="PIRSF" id="PIRSF017205">
    <property type="entry name" value="ERO1"/>
    <property type="match status" value="1"/>
</dbReference>
<keyword evidence="9 17" id="KW-0274">FAD</keyword>
<dbReference type="InterPro" id="IPR037192">
    <property type="entry name" value="ERO1-like_sf"/>
</dbReference>
<comment type="subunit">
    <text evidence="4">May function both as a monomer and a homodimer.</text>
</comment>
<evidence type="ECO:0000256" key="13">
    <source>
        <dbReference type="ARBA" id="ARBA00023157"/>
    </source>
</evidence>
<dbReference type="PANTHER" id="PTHR12613">
    <property type="entry name" value="ERO1-RELATED"/>
    <property type="match status" value="1"/>
</dbReference>
<evidence type="ECO:0000256" key="11">
    <source>
        <dbReference type="ARBA" id="ARBA00023002"/>
    </source>
</evidence>
<keyword evidence="13 18" id="KW-1015">Disulfide bond</keyword>
<evidence type="ECO:0000256" key="5">
    <source>
        <dbReference type="ARBA" id="ARBA00022448"/>
    </source>
</evidence>
<feature type="binding site" evidence="17">
    <location>
        <position position="254"/>
    </location>
    <ligand>
        <name>FAD</name>
        <dbReference type="ChEBI" id="CHEBI:57692"/>
    </ligand>
</feature>
<comment type="similarity">
    <text evidence="3">Belongs to the EROs family.</text>
</comment>
<keyword evidence="10" id="KW-0249">Electron transport</keyword>
<evidence type="ECO:0000256" key="6">
    <source>
        <dbReference type="ARBA" id="ARBA00022630"/>
    </source>
</evidence>
<reference evidence="22 23" key="1">
    <citation type="submission" date="2016-08" db="EMBL/GenBank/DDBJ databases">
        <title>Genomes of anaerobic fungi encode conserved fungal cellulosomes for biomass hydrolysis.</title>
        <authorList>
            <consortium name="DOE Joint Genome Institute"/>
            <person name="Haitjema C.H."/>
            <person name="Gilmore S.P."/>
            <person name="Henske J.K."/>
            <person name="Solomon K.V."/>
            <person name="De Groot R."/>
            <person name="Kuo A."/>
            <person name="Mondo S.J."/>
            <person name="Salamov A.A."/>
            <person name="Labutti K."/>
            <person name="Zhao Z."/>
            <person name="Chiniquy J."/>
            <person name="Barry K."/>
            <person name="Brewer H.M."/>
            <person name="Purvine S.O."/>
            <person name="Wright A.T."/>
            <person name="Boxma B."/>
            <person name="Van Alen T."/>
            <person name="Hackstein J.H."/>
            <person name="Baker S.E."/>
            <person name="Grigoriev I.V."/>
            <person name="O'Malley M.A."/>
        </authorList>
    </citation>
    <scope>NUCLEOTIDE SEQUENCE [LARGE SCALE GENOMIC DNA]</scope>
    <source>
        <strain evidence="23">finn</strain>
    </source>
</reference>
<dbReference type="GO" id="GO:0015035">
    <property type="term" value="F:protein-disulfide reductase activity"/>
    <property type="evidence" value="ECO:0007669"/>
    <property type="project" value="InterPro"/>
</dbReference>
<dbReference type="PANTHER" id="PTHR12613:SF0">
    <property type="entry name" value="ERO1-LIKE PROTEIN"/>
    <property type="match status" value="1"/>
</dbReference>
<dbReference type="InterPro" id="IPR007266">
    <property type="entry name" value="Ero1"/>
</dbReference>
<evidence type="ECO:0000256" key="12">
    <source>
        <dbReference type="ARBA" id="ARBA00023136"/>
    </source>
</evidence>
<dbReference type="EMBL" id="MCFH01000008">
    <property type="protein sequence ID" value="ORX56008.1"/>
    <property type="molecule type" value="Genomic_DNA"/>
</dbReference>
<comment type="caution">
    <text evidence="22">The sequence shown here is derived from an EMBL/GenBank/DDBJ whole genome shotgun (WGS) entry which is preliminary data.</text>
</comment>
<dbReference type="GO" id="GO:0005789">
    <property type="term" value="C:endoplasmic reticulum membrane"/>
    <property type="evidence" value="ECO:0007669"/>
    <property type="project" value="UniProtKB-SubCell"/>
</dbReference>
<evidence type="ECO:0000256" key="15">
    <source>
        <dbReference type="ARBA" id="ARBA00023284"/>
    </source>
</evidence>
<evidence type="ECO:0000256" key="18">
    <source>
        <dbReference type="PIRSR" id="PIRSR017205-3"/>
    </source>
</evidence>
<dbReference type="Pfam" id="PF04137">
    <property type="entry name" value="ERO1"/>
    <property type="match status" value="1"/>
</dbReference>
<evidence type="ECO:0000256" key="4">
    <source>
        <dbReference type="ARBA" id="ARBA00011802"/>
    </source>
</evidence>
<evidence type="ECO:0000256" key="19">
    <source>
        <dbReference type="SAM" id="MobiDB-lite"/>
    </source>
</evidence>
<proteinExistence type="inferred from homology"/>
<protein>
    <submittedName>
        <fullName evidence="22">Endoplasmic oxidoreductin</fullName>
    </submittedName>
</protein>
<evidence type="ECO:0000256" key="7">
    <source>
        <dbReference type="ARBA" id="ARBA00022729"/>
    </source>
</evidence>
<keyword evidence="20" id="KW-1133">Transmembrane helix</keyword>
<dbReference type="GO" id="GO:0071949">
    <property type="term" value="F:FAD binding"/>
    <property type="evidence" value="ECO:0007669"/>
    <property type="project" value="InterPro"/>
</dbReference>
<feature type="chain" id="PRO_5012078772" evidence="21">
    <location>
        <begin position="25"/>
        <end position="545"/>
    </location>
</feature>
<evidence type="ECO:0000256" key="1">
    <source>
        <dbReference type="ARBA" id="ARBA00001974"/>
    </source>
</evidence>
<keyword evidence="8" id="KW-0256">Endoplasmic reticulum</keyword>
<feature type="region of interest" description="Disordered" evidence="19">
    <location>
        <begin position="524"/>
        <end position="545"/>
    </location>
</feature>
<dbReference type="GO" id="GO:0034975">
    <property type="term" value="P:protein folding in endoplasmic reticulum"/>
    <property type="evidence" value="ECO:0007669"/>
    <property type="project" value="InterPro"/>
</dbReference>
<gene>
    <name evidence="22" type="ORF">BCR36DRAFT_402783</name>
</gene>
<feature type="active site" evidence="16">
    <location>
        <position position="354"/>
    </location>
</feature>
<comment type="cofactor">
    <cofactor evidence="1 17">
        <name>FAD</name>
        <dbReference type="ChEBI" id="CHEBI:57692"/>
    </cofactor>
</comment>
<feature type="signal peptide" evidence="21">
    <location>
        <begin position="1"/>
        <end position="24"/>
    </location>
</feature>
<keyword evidence="20" id="KW-0812">Transmembrane</keyword>
<feature type="disulfide bond" evidence="18">
    <location>
        <begin position="149"/>
        <end position="289"/>
    </location>
</feature>
<dbReference type="SUPFAM" id="SSF110019">
    <property type="entry name" value="ERO1-like"/>
    <property type="match status" value="1"/>
</dbReference>
<accession>A0A1Y1VH03</accession>
<keyword evidence="11" id="KW-0560">Oxidoreductase</keyword>
<evidence type="ECO:0000313" key="22">
    <source>
        <dbReference type="EMBL" id="ORX56008.1"/>
    </source>
</evidence>
<feature type="binding site" evidence="17">
    <location>
        <position position="177"/>
    </location>
    <ligand>
        <name>FAD</name>
        <dbReference type="ChEBI" id="CHEBI:57692"/>
    </ligand>
</feature>
<keyword evidence="15" id="KW-0676">Redox-active center</keyword>
<keyword evidence="14" id="KW-0325">Glycoprotein</keyword>
<feature type="binding site" evidence="17">
    <location>
        <position position="179"/>
    </location>
    <ligand>
        <name>FAD</name>
        <dbReference type="ChEBI" id="CHEBI:57692"/>
    </ligand>
</feature>
<keyword evidence="5" id="KW-0813">Transport</keyword>
<name>A0A1Y1VH03_9FUNG</name>
<dbReference type="STRING" id="1754191.A0A1Y1VH03"/>
<evidence type="ECO:0000256" key="3">
    <source>
        <dbReference type="ARBA" id="ARBA00008277"/>
    </source>
</evidence>
<evidence type="ECO:0000256" key="14">
    <source>
        <dbReference type="ARBA" id="ARBA00023180"/>
    </source>
</evidence>
<dbReference type="OrthoDB" id="269384at2759"/>
<feature type="binding site" evidence="17">
    <location>
        <position position="190"/>
    </location>
    <ligand>
        <name>FAD</name>
        <dbReference type="ChEBI" id="CHEBI:57692"/>
    </ligand>
</feature>
<reference evidence="22 23" key="2">
    <citation type="submission" date="2016-08" db="EMBL/GenBank/DDBJ databases">
        <title>Pervasive Adenine N6-methylation of Active Genes in Fungi.</title>
        <authorList>
            <consortium name="DOE Joint Genome Institute"/>
            <person name="Mondo S.J."/>
            <person name="Dannebaum R.O."/>
            <person name="Kuo R.C."/>
            <person name="Labutti K."/>
            <person name="Haridas S."/>
            <person name="Kuo A."/>
            <person name="Salamov A."/>
            <person name="Ahrendt S.R."/>
            <person name="Lipzen A."/>
            <person name="Sullivan W."/>
            <person name="Andreopoulos W.B."/>
            <person name="Clum A."/>
            <person name="Lindquist E."/>
            <person name="Daum C."/>
            <person name="Ramamoorthy G.K."/>
            <person name="Gryganskyi A."/>
            <person name="Culley D."/>
            <person name="Magnuson J.K."/>
            <person name="James T.Y."/>
            <person name="O'Malley M.A."/>
            <person name="Stajich J.E."/>
            <person name="Spatafora J.W."/>
            <person name="Visel A."/>
            <person name="Grigoriev I.V."/>
        </authorList>
    </citation>
    <scope>NUCLEOTIDE SEQUENCE [LARGE SCALE GENOMIC DNA]</scope>
    <source>
        <strain evidence="23">finn</strain>
    </source>
</reference>
<evidence type="ECO:0000256" key="10">
    <source>
        <dbReference type="ARBA" id="ARBA00022982"/>
    </source>
</evidence>
<evidence type="ECO:0000256" key="8">
    <source>
        <dbReference type="ARBA" id="ARBA00022824"/>
    </source>
</evidence>
<evidence type="ECO:0000256" key="21">
    <source>
        <dbReference type="SAM" id="SignalP"/>
    </source>
</evidence>
<dbReference type="AlphaFoldDB" id="A0A1Y1VH03"/>
<keyword evidence="6" id="KW-0285">Flavoprotein</keyword>
<evidence type="ECO:0000256" key="20">
    <source>
        <dbReference type="SAM" id="Phobius"/>
    </source>
</evidence>
<dbReference type="Proteomes" id="UP000193719">
    <property type="component" value="Unassembled WGS sequence"/>
</dbReference>
<feature type="active site" description="Nucleophile" evidence="16">
    <location>
        <position position="351"/>
    </location>
</feature>
<organism evidence="22 23">
    <name type="scientific">Piromyces finnis</name>
    <dbReference type="NCBI Taxonomy" id="1754191"/>
    <lineage>
        <taxon>Eukaryota</taxon>
        <taxon>Fungi</taxon>
        <taxon>Fungi incertae sedis</taxon>
        <taxon>Chytridiomycota</taxon>
        <taxon>Chytridiomycota incertae sedis</taxon>
        <taxon>Neocallimastigomycetes</taxon>
        <taxon>Neocallimastigales</taxon>
        <taxon>Neocallimastigaceae</taxon>
        <taxon>Piromyces</taxon>
    </lineage>
</organism>
<feature type="disulfide bond" description="Redox-active" evidence="18">
    <location>
        <begin position="107"/>
        <end position="112"/>
    </location>
</feature>
<keyword evidence="7 21" id="KW-0732">Signal</keyword>
<dbReference type="GO" id="GO:0016972">
    <property type="term" value="F:thiol oxidase activity"/>
    <property type="evidence" value="ECO:0007669"/>
    <property type="project" value="InterPro"/>
</dbReference>
<evidence type="ECO:0000256" key="2">
    <source>
        <dbReference type="ARBA" id="ARBA00004367"/>
    </source>
</evidence>
<sequence length="545" mass="63386">MKFKNIVLIVAFQFLSISVLFSNAEHVNNNQSIKNPESEFKENKKDLGYCCFHGTISDSCCKYESVEAMNKELSSTLNELVQTTFFRYYKVDLWKECPFWPDAGLLCTSERCSVPSVDDEKIPKEWKVENLSKVEKNSIFSDLSMINNCDYNSKDFCIFDDESSGLRYVDLPTNPERFTGYQGEPANRVWASIYSENCFGVPNNNKEAISCSEKRVFFKLISGLHTSINANVCHDWLDVKTGLWKPNLDCFIWKIGKFPDRIENIYLNYAIFIRAISKLSTYLDNYHYCNGSEQEDLEVTKLMKKVTSITNQYPPTFDESQFFSSPETKDLIDDIRFQFRNVSRIMDCVSCEKCRLWGKIQITGLGTALKILFSLDGELENISLKRTEVVSLINAFAKLSSSLNIIDEFREMWKKHDEEKAKGKIRVTIENSINNITEKIKFRDYKNKAINIASNKYDFLLTKIQKVLIDQNIMDDSDFEDRNRIILMISGAGFTILIGILLVIKLLFNIIYYKFIHQHHHHHNSHVHHHKHIHHTKKNNIKKEN</sequence>
<feature type="binding site" evidence="17">
    <location>
        <position position="225"/>
    </location>
    <ligand>
        <name>FAD</name>
        <dbReference type="ChEBI" id="CHEBI:57692"/>
    </ligand>
</feature>
<feature type="transmembrane region" description="Helical" evidence="20">
    <location>
        <begin position="485"/>
        <end position="508"/>
    </location>
</feature>